<comment type="caution">
    <text evidence="2">The sequence shown here is derived from an EMBL/GenBank/DDBJ whole genome shotgun (WGS) entry which is preliminary data.</text>
</comment>
<evidence type="ECO:0000313" key="3">
    <source>
        <dbReference type="Proteomes" id="UP001336015"/>
    </source>
</evidence>
<accession>A0ABU6BR87</accession>
<evidence type="ECO:0000313" key="2">
    <source>
        <dbReference type="EMBL" id="MEB3782397.1"/>
    </source>
</evidence>
<sequence>MTKSNTQKPATKNELTKNKNDLEKDLSALLNAINSLKSDITKQKILKADIADKYESYLASGNAEFIDKYKNEIALPNEKIADYESKISANNLQVSQKQEQISETNETIASLEKDEAIRTNNGLLKTRSFKDQPDAIRFLLERISGLEDLVKRIKNGEA</sequence>
<keyword evidence="3" id="KW-1185">Reference proteome</keyword>
<feature type="region of interest" description="Disordered" evidence="1">
    <location>
        <begin position="1"/>
        <end position="21"/>
    </location>
</feature>
<organism evidence="2 3">
    <name type="scientific">Pseudomonas paracarnis</name>
    <dbReference type="NCBI Taxonomy" id="2750625"/>
    <lineage>
        <taxon>Bacteria</taxon>
        <taxon>Pseudomonadati</taxon>
        <taxon>Pseudomonadota</taxon>
        <taxon>Gammaproteobacteria</taxon>
        <taxon>Pseudomonadales</taxon>
        <taxon>Pseudomonadaceae</taxon>
        <taxon>Pseudomonas</taxon>
    </lineage>
</organism>
<gene>
    <name evidence="2" type="ORF">LLW09_07490</name>
</gene>
<proteinExistence type="predicted"/>
<reference evidence="2 3" key="1">
    <citation type="journal article" date="2023" name="Int J Dairy Technol">
        <title>Genome based analysis of Pseudomonas paracarnis RQ057, a strain responsible for blue discoloration spoilage in processed cheese.</title>
        <authorList>
            <person name="Rodrigues Rd.S."/>
            <person name="Machado S.G."/>
            <person name="de Carvalho A.F."/>
            <person name="Nero L.A."/>
        </authorList>
    </citation>
    <scope>NUCLEOTIDE SEQUENCE [LARGE SCALE GENOMIC DNA]</scope>
    <source>
        <strain evidence="2 3">RQ057</strain>
    </source>
</reference>
<dbReference type="RefSeq" id="WP_324835936.1">
    <property type="nucleotide sequence ID" value="NZ_JAJGWQ010000003.1"/>
</dbReference>
<evidence type="ECO:0000256" key="1">
    <source>
        <dbReference type="SAM" id="MobiDB-lite"/>
    </source>
</evidence>
<protein>
    <submittedName>
        <fullName evidence="2">Uncharacterized protein</fullName>
    </submittedName>
</protein>
<feature type="compositionally biased region" description="Polar residues" evidence="1">
    <location>
        <begin position="1"/>
        <end position="10"/>
    </location>
</feature>
<dbReference type="EMBL" id="JAJGWQ010000003">
    <property type="protein sequence ID" value="MEB3782397.1"/>
    <property type="molecule type" value="Genomic_DNA"/>
</dbReference>
<dbReference type="Proteomes" id="UP001336015">
    <property type="component" value="Unassembled WGS sequence"/>
</dbReference>
<name>A0ABU6BR87_9PSED</name>